<dbReference type="Ensembl" id="ENSOABT00000003941.2">
    <property type="protein sequence ID" value="ENSOABP00000003795.2"/>
    <property type="gene ID" value="ENSOABG00000001536.2"/>
</dbReference>
<dbReference type="CDD" id="cd01301">
    <property type="entry name" value="rDP_like"/>
    <property type="match status" value="1"/>
</dbReference>
<dbReference type="SUPFAM" id="SSF51556">
    <property type="entry name" value="Metallo-dependent hydrolases"/>
    <property type="match status" value="1"/>
</dbReference>
<dbReference type="Gene3D" id="3.20.20.140">
    <property type="entry name" value="Metal-dependent hydrolases"/>
    <property type="match status" value="1"/>
</dbReference>
<evidence type="ECO:0000256" key="11">
    <source>
        <dbReference type="ARBA" id="ARBA00022729"/>
    </source>
</evidence>
<keyword evidence="7" id="KW-1003">Cell membrane</keyword>
<proteinExistence type="inferred from homology"/>
<evidence type="ECO:0000313" key="26">
    <source>
        <dbReference type="Proteomes" id="UP000472276"/>
    </source>
</evidence>
<keyword evidence="9 24" id="KW-0645">Protease</keyword>
<evidence type="ECO:0000256" key="22">
    <source>
        <dbReference type="ARBA" id="ARBA00048210"/>
    </source>
</evidence>
<evidence type="ECO:0000256" key="23">
    <source>
        <dbReference type="ARBA" id="ARBA00048518"/>
    </source>
</evidence>
<dbReference type="PANTHER" id="PTHR10443">
    <property type="entry name" value="MICROSOMAL DIPEPTIDASE"/>
    <property type="match status" value="1"/>
</dbReference>
<evidence type="ECO:0000256" key="7">
    <source>
        <dbReference type="ARBA" id="ARBA00022475"/>
    </source>
</evidence>
<reference evidence="25" key="2">
    <citation type="submission" date="2025-09" db="UniProtKB">
        <authorList>
            <consortium name="Ensembl"/>
        </authorList>
    </citation>
    <scope>IDENTIFICATION</scope>
</reference>
<dbReference type="GO" id="GO:0070573">
    <property type="term" value="F:metallodipeptidase activity"/>
    <property type="evidence" value="ECO:0007669"/>
    <property type="project" value="InterPro"/>
</dbReference>
<keyword evidence="16" id="KW-0443">Lipid metabolism</keyword>
<dbReference type="PANTHER" id="PTHR10443:SF38">
    <property type="entry name" value="DIPEPTIDASE 1"/>
    <property type="match status" value="1"/>
</dbReference>
<evidence type="ECO:0000256" key="19">
    <source>
        <dbReference type="ARBA" id="ARBA00023180"/>
    </source>
</evidence>
<keyword evidence="12 24" id="KW-0378">Hydrolase</keyword>
<sequence>MLHRVNLASCLVLWITSCAITLAVDPNDYMARALQLMSETPLIDGHNDLPWQLRSQFNNQLNKVDLNKLANTHTNIPKIKDGRLGAQFWAAYVPCDTQYKDAVRQTLEQIDVIHRMCQKYPEIFMFATSSQDILDAFKMNKTASLIGVEGGHSLDSSLGTLRTMYQLGVRYLTLTHSCNTPWVDNWLVDTGSEPSEHKGLSSFGKQVIAEMNRLGMLIDLAHVSEEVMNQVLTLSKAPVIFSHSSAYAVCPHKRNVPDDVLRRVNETKGIVMVNFYNDYVTCSNTASLSDVADHFDHIKKVAGADIIGFGGDYDGVPRVPEGLEDVSKVPNLVAELLRRGWTDEEVKAALGNNLLRVMSEVEKVRDSMSGVIPDDVPIPYEDVQNPCRTSFGYPSTTGSNGSAHLLSTLALLITLALQAWITLTG</sequence>
<reference evidence="25" key="1">
    <citation type="submission" date="2025-08" db="UniProtKB">
        <authorList>
            <consortium name="Ensembl"/>
        </authorList>
    </citation>
    <scope>IDENTIFICATION</scope>
</reference>
<dbReference type="PROSITE" id="PS51257">
    <property type="entry name" value="PROKAR_LIPOPROTEIN"/>
    <property type="match status" value="1"/>
</dbReference>
<evidence type="ECO:0000256" key="15">
    <source>
        <dbReference type="ARBA" id="ARBA00023049"/>
    </source>
</evidence>
<comment type="function">
    <text evidence="21">Independently of its dipeptidase activity, acts as an adhesion receptor for neutrophil recruitment from bloodstream into inflamed lungs and liver.</text>
</comment>
<evidence type="ECO:0000256" key="4">
    <source>
        <dbReference type="ARBA" id="ARBA00001947"/>
    </source>
</evidence>
<evidence type="ECO:0000256" key="6">
    <source>
        <dbReference type="ARBA" id="ARBA00011748"/>
    </source>
</evidence>
<evidence type="ECO:0000256" key="10">
    <source>
        <dbReference type="ARBA" id="ARBA00022723"/>
    </source>
</evidence>
<dbReference type="GO" id="GO:0016324">
    <property type="term" value="C:apical plasma membrane"/>
    <property type="evidence" value="ECO:0007669"/>
    <property type="project" value="UniProtKB-SubCell"/>
</dbReference>
<keyword evidence="10 24" id="KW-0479">Metal-binding</keyword>
<dbReference type="Pfam" id="PF01244">
    <property type="entry name" value="Peptidase_M19"/>
    <property type="match status" value="1"/>
</dbReference>
<dbReference type="InterPro" id="IPR000180">
    <property type="entry name" value="Dipep_AS"/>
</dbReference>
<keyword evidence="18 24" id="KW-1015">Disulfide bond</keyword>
<dbReference type="AlphaFoldDB" id="A0A668RMN5"/>
<evidence type="ECO:0000256" key="2">
    <source>
        <dbReference type="ARBA" id="ARBA00001526"/>
    </source>
</evidence>
<evidence type="ECO:0000256" key="14">
    <source>
        <dbReference type="ARBA" id="ARBA00022997"/>
    </source>
</evidence>
<dbReference type="GO" id="GO:0006629">
    <property type="term" value="P:lipid metabolic process"/>
    <property type="evidence" value="ECO:0007669"/>
    <property type="project" value="UniProtKB-KW"/>
</dbReference>
<evidence type="ECO:0000256" key="13">
    <source>
        <dbReference type="ARBA" id="ARBA00022833"/>
    </source>
</evidence>
<comment type="cofactor">
    <cofactor evidence="4 24">
        <name>Zn(2+)</name>
        <dbReference type="ChEBI" id="CHEBI:29105"/>
    </cofactor>
</comment>
<keyword evidence="15 24" id="KW-0482">Metalloprotease</keyword>
<dbReference type="Proteomes" id="UP000472276">
    <property type="component" value="Unassembled WGS sequence"/>
</dbReference>
<evidence type="ECO:0000256" key="16">
    <source>
        <dbReference type="ARBA" id="ARBA00023098"/>
    </source>
</evidence>
<protein>
    <recommendedName>
        <fullName evidence="24">Dipeptidase</fullName>
        <ecNumber evidence="24">3.4.13.19</ecNumber>
    </recommendedName>
</protein>
<comment type="catalytic activity">
    <reaction evidence="3 24">
        <text>an L-aminoacyl-L-amino acid + H2O = 2 an L-alpha-amino acid</text>
        <dbReference type="Rhea" id="RHEA:48940"/>
        <dbReference type="ChEBI" id="CHEBI:15377"/>
        <dbReference type="ChEBI" id="CHEBI:59869"/>
        <dbReference type="ChEBI" id="CHEBI:77460"/>
        <dbReference type="EC" id="3.4.13.19"/>
    </reaction>
</comment>
<evidence type="ECO:0000256" key="21">
    <source>
        <dbReference type="ARBA" id="ARBA00029402"/>
    </source>
</evidence>
<evidence type="ECO:0000256" key="12">
    <source>
        <dbReference type="ARBA" id="ARBA00022801"/>
    </source>
</evidence>
<evidence type="ECO:0000256" key="18">
    <source>
        <dbReference type="ARBA" id="ARBA00023157"/>
    </source>
</evidence>
<organism evidence="25 26">
    <name type="scientific">Oreochromis aureus</name>
    <name type="common">Israeli tilapia</name>
    <name type="synonym">Chromis aureus</name>
    <dbReference type="NCBI Taxonomy" id="47969"/>
    <lineage>
        <taxon>Eukaryota</taxon>
        <taxon>Metazoa</taxon>
        <taxon>Chordata</taxon>
        <taxon>Craniata</taxon>
        <taxon>Vertebrata</taxon>
        <taxon>Euteleostomi</taxon>
        <taxon>Actinopterygii</taxon>
        <taxon>Neopterygii</taxon>
        <taxon>Teleostei</taxon>
        <taxon>Neoteleostei</taxon>
        <taxon>Acanthomorphata</taxon>
        <taxon>Ovalentaria</taxon>
        <taxon>Cichlomorphae</taxon>
        <taxon>Cichliformes</taxon>
        <taxon>Cichlidae</taxon>
        <taxon>African cichlids</taxon>
        <taxon>Pseudocrenilabrinae</taxon>
        <taxon>Oreochromini</taxon>
        <taxon>Oreochromis</taxon>
    </lineage>
</organism>
<evidence type="ECO:0000256" key="1">
    <source>
        <dbReference type="ARBA" id="ARBA00000437"/>
    </source>
</evidence>
<comment type="catalytic activity">
    <reaction evidence="2">
        <text>a beta-lactam + H2O = a substituted beta-amino acid</text>
        <dbReference type="Rhea" id="RHEA:20401"/>
        <dbReference type="ChEBI" id="CHEBI:15377"/>
        <dbReference type="ChEBI" id="CHEBI:35627"/>
        <dbReference type="ChEBI" id="CHEBI:140347"/>
        <dbReference type="EC" id="3.5.2.6"/>
    </reaction>
</comment>
<feature type="signal peptide" evidence="24">
    <location>
        <begin position="1"/>
        <end position="23"/>
    </location>
</feature>
<dbReference type="GO" id="GO:0098552">
    <property type="term" value="C:side of membrane"/>
    <property type="evidence" value="ECO:0007669"/>
    <property type="project" value="UniProtKB-KW"/>
</dbReference>
<evidence type="ECO:0000256" key="17">
    <source>
        <dbReference type="ARBA" id="ARBA00023136"/>
    </source>
</evidence>
<evidence type="ECO:0000256" key="8">
    <source>
        <dbReference type="ARBA" id="ARBA00022622"/>
    </source>
</evidence>
<keyword evidence="17" id="KW-0472">Membrane</keyword>
<dbReference type="PROSITE" id="PS00869">
    <property type="entry name" value="RENAL_DIPEPTIDASE_1"/>
    <property type="match status" value="1"/>
</dbReference>
<comment type="subcellular location">
    <subcellularLocation>
        <location evidence="5">Apical cell membrane</location>
        <topology evidence="5">Lipid-anchor</topology>
        <topology evidence="5">GPI-anchor</topology>
    </subcellularLocation>
    <subcellularLocation>
        <location evidence="24">Membrane</location>
        <topology evidence="24">Lipid-anchor</topology>
        <topology evidence="24">GPI-anchor</topology>
    </subcellularLocation>
</comment>
<evidence type="ECO:0000313" key="25">
    <source>
        <dbReference type="Ensembl" id="ENSOABP00000003795.2"/>
    </source>
</evidence>
<comment type="catalytic activity">
    <reaction evidence="22">
        <text>leukotriene D4 + H2O = leukotriene E4 + glycine</text>
        <dbReference type="Rhea" id="RHEA:48616"/>
        <dbReference type="ChEBI" id="CHEBI:15377"/>
        <dbReference type="ChEBI" id="CHEBI:57305"/>
        <dbReference type="ChEBI" id="CHEBI:57462"/>
        <dbReference type="ChEBI" id="CHEBI:63166"/>
    </reaction>
</comment>
<evidence type="ECO:0000256" key="24">
    <source>
        <dbReference type="RuleBase" id="RU341113"/>
    </source>
</evidence>
<dbReference type="GO" id="GO:0008800">
    <property type="term" value="F:beta-lactamase activity"/>
    <property type="evidence" value="ECO:0007669"/>
    <property type="project" value="UniProtKB-EC"/>
</dbReference>
<dbReference type="InterPro" id="IPR008257">
    <property type="entry name" value="Pept_M19"/>
</dbReference>
<keyword evidence="8 24" id="KW-0336">GPI-anchor</keyword>
<dbReference type="FunFam" id="3.20.20.140:FF:000030">
    <property type="entry name" value="Dipeptidase"/>
    <property type="match status" value="1"/>
</dbReference>
<keyword evidence="26" id="KW-1185">Reference proteome</keyword>
<dbReference type="GeneID" id="116324304"/>
<dbReference type="GO" id="GO:0006508">
    <property type="term" value="P:proteolysis"/>
    <property type="evidence" value="ECO:0007669"/>
    <property type="project" value="UniProtKB-KW"/>
</dbReference>
<keyword evidence="19" id="KW-0325">Glycoprotein</keyword>
<dbReference type="PROSITE" id="PS51365">
    <property type="entry name" value="RENAL_DIPEPTIDASE_2"/>
    <property type="match status" value="1"/>
</dbReference>
<name>A0A668RMN5_OREAU</name>
<comment type="catalytic activity">
    <reaction evidence="23">
        <text>L-cystine-bis-glycine + 2 H2O = L-cystine + 2 glycine</text>
        <dbReference type="Rhea" id="RHEA:60520"/>
        <dbReference type="ChEBI" id="CHEBI:15377"/>
        <dbReference type="ChEBI" id="CHEBI:35491"/>
        <dbReference type="ChEBI" id="CHEBI:57305"/>
        <dbReference type="ChEBI" id="CHEBI:143812"/>
    </reaction>
</comment>
<gene>
    <name evidence="25" type="primary">DPEP1</name>
</gene>
<dbReference type="InterPro" id="IPR032466">
    <property type="entry name" value="Metal_Hydrolase"/>
</dbReference>
<keyword evidence="20" id="KW-0449">Lipoprotein</keyword>
<accession>A0A668RMN5</accession>
<dbReference type="GO" id="GO:0046872">
    <property type="term" value="F:metal ion binding"/>
    <property type="evidence" value="ECO:0007669"/>
    <property type="project" value="UniProtKB-UniRule"/>
</dbReference>
<feature type="chain" id="PRO_5044045961" description="Dipeptidase" evidence="24">
    <location>
        <begin position="24"/>
        <end position="425"/>
    </location>
</feature>
<comment type="subunit">
    <text evidence="6 24">Homodimer; disulfide-linked.</text>
</comment>
<evidence type="ECO:0000256" key="3">
    <source>
        <dbReference type="ARBA" id="ARBA00001670"/>
    </source>
</evidence>
<dbReference type="EC" id="3.4.13.19" evidence="24"/>
<keyword evidence="13 24" id="KW-0862">Zinc</keyword>
<dbReference type="RefSeq" id="XP_031600746.1">
    <property type="nucleotide sequence ID" value="XM_031744886.2"/>
</dbReference>
<comment type="similarity">
    <text evidence="24">Belongs to the metallo-dependent hydrolases superfamily. Peptidase M19 family.</text>
</comment>
<keyword evidence="11 24" id="KW-0732">Signal</keyword>
<evidence type="ECO:0000256" key="5">
    <source>
        <dbReference type="ARBA" id="ARBA00004303"/>
    </source>
</evidence>
<keyword evidence="14 24" id="KW-0224">Dipeptidase</keyword>
<comment type="catalytic activity">
    <reaction evidence="1">
        <text>glycyldehydrophenylalanine + H2O = 2,3-didehydrophenylalanine + glycine</text>
        <dbReference type="Rhea" id="RHEA:62704"/>
        <dbReference type="ChEBI" id="CHEBI:15377"/>
        <dbReference type="ChEBI" id="CHEBI:57305"/>
        <dbReference type="ChEBI" id="CHEBI:145925"/>
        <dbReference type="ChEBI" id="CHEBI:145926"/>
    </reaction>
</comment>
<evidence type="ECO:0000256" key="20">
    <source>
        <dbReference type="ARBA" id="ARBA00023288"/>
    </source>
</evidence>
<evidence type="ECO:0000256" key="9">
    <source>
        <dbReference type="ARBA" id="ARBA00022670"/>
    </source>
</evidence>